<dbReference type="Proteomes" id="UP000708208">
    <property type="component" value="Unassembled WGS sequence"/>
</dbReference>
<dbReference type="OrthoDB" id="6512734at2759"/>
<evidence type="ECO:0000259" key="6">
    <source>
        <dbReference type="PROSITE" id="PS50850"/>
    </source>
</evidence>
<evidence type="ECO:0000256" key="1">
    <source>
        <dbReference type="ARBA" id="ARBA00004141"/>
    </source>
</evidence>
<dbReference type="AlphaFoldDB" id="A0A8J2JML3"/>
<keyword evidence="8" id="KW-1185">Reference proteome</keyword>
<dbReference type="GO" id="GO:0022857">
    <property type="term" value="F:transmembrane transporter activity"/>
    <property type="evidence" value="ECO:0007669"/>
    <property type="project" value="InterPro"/>
</dbReference>
<feature type="domain" description="Major facilitator superfamily (MFS) profile" evidence="6">
    <location>
        <begin position="16"/>
        <end position="93"/>
    </location>
</feature>
<keyword evidence="2 5" id="KW-0812">Transmembrane</keyword>
<sequence>METHVKEISLTMKRVTSIAAWFSYFSFGMAYNFLSPALVELKNKYETTIDEISDVFTVILLAYLVGALTCGILFNYFNRQLMVVGLLYIMATG</sequence>
<keyword evidence="3 5" id="KW-1133">Transmembrane helix</keyword>
<evidence type="ECO:0000256" key="5">
    <source>
        <dbReference type="SAM" id="Phobius"/>
    </source>
</evidence>
<comment type="caution">
    <text evidence="7">The sequence shown here is derived from an EMBL/GenBank/DDBJ whole genome shotgun (WGS) entry which is preliminary data.</text>
</comment>
<evidence type="ECO:0000256" key="3">
    <source>
        <dbReference type="ARBA" id="ARBA00022989"/>
    </source>
</evidence>
<gene>
    <name evidence="7" type="ORF">AFUS01_LOCUS12074</name>
</gene>
<dbReference type="PROSITE" id="PS50850">
    <property type="entry name" value="MFS"/>
    <property type="match status" value="1"/>
</dbReference>
<name>A0A8J2JML3_9HEXA</name>
<dbReference type="EMBL" id="CAJVCH010094139">
    <property type="protein sequence ID" value="CAG7722966.1"/>
    <property type="molecule type" value="Genomic_DNA"/>
</dbReference>
<dbReference type="PANTHER" id="PTHR23121:SF9">
    <property type="entry name" value="SODIUM-DEPENDENT GLUCOSE TRANSPORTER 1"/>
    <property type="match status" value="1"/>
</dbReference>
<evidence type="ECO:0000313" key="7">
    <source>
        <dbReference type="EMBL" id="CAG7722966.1"/>
    </source>
</evidence>
<feature type="transmembrane region" description="Helical" evidence="5">
    <location>
        <begin position="15"/>
        <end position="35"/>
    </location>
</feature>
<proteinExistence type="predicted"/>
<evidence type="ECO:0000256" key="2">
    <source>
        <dbReference type="ARBA" id="ARBA00022692"/>
    </source>
</evidence>
<keyword evidence="4 5" id="KW-0472">Membrane</keyword>
<dbReference type="GO" id="GO:0016020">
    <property type="term" value="C:membrane"/>
    <property type="evidence" value="ECO:0007669"/>
    <property type="project" value="UniProtKB-SubCell"/>
</dbReference>
<reference evidence="7" key="1">
    <citation type="submission" date="2021-06" db="EMBL/GenBank/DDBJ databases">
        <authorList>
            <person name="Hodson N. C."/>
            <person name="Mongue J. A."/>
            <person name="Jaron S. K."/>
        </authorList>
    </citation>
    <scope>NUCLEOTIDE SEQUENCE</scope>
</reference>
<dbReference type="PANTHER" id="PTHR23121">
    <property type="entry name" value="SODIUM-DEPENDENT GLUCOSE TRANSPORTER 1"/>
    <property type="match status" value="1"/>
</dbReference>
<protein>
    <recommendedName>
        <fullName evidence="6">Major facilitator superfamily (MFS) profile domain-containing protein</fullName>
    </recommendedName>
</protein>
<accession>A0A8J2JML3</accession>
<dbReference type="InterPro" id="IPR020846">
    <property type="entry name" value="MFS_dom"/>
</dbReference>
<comment type="subcellular location">
    <subcellularLocation>
        <location evidence="1">Membrane</location>
        <topology evidence="1">Multi-pass membrane protein</topology>
    </subcellularLocation>
</comment>
<feature type="transmembrane region" description="Helical" evidence="5">
    <location>
        <begin position="55"/>
        <end position="77"/>
    </location>
</feature>
<evidence type="ECO:0000313" key="8">
    <source>
        <dbReference type="Proteomes" id="UP000708208"/>
    </source>
</evidence>
<organism evidence="7 8">
    <name type="scientific">Allacma fusca</name>
    <dbReference type="NCBI Taxonomy" id="39272"/>
    <lineage>
        <taxon>Eukaryota</taxon>
        <taxon>Metazoa</taxon>
        <taxon>Ecdysozoa</taxon>
        <taxon>Arthropoda</taxon>
        <taxon>Hexapoda</taxon>
        <taxon>Collembola</taxon>
        <taxon>Symphypleona</taxon>
        <taxon>Sminthuridae</taxon>
        <taxon>Allacma</taxon>
    </lineage>
</organism>
<feature type="non-terminal residue" evidence="7">
    <location>
        <position position="1"/>
    </location>
</feature>
<evidence type="ECO:0000256" key="4">
    <source>
        <dbReference type="ARBA" id="ARBA00023136"/>
    </source>
</evidence>